<accession>A0A8W7PRK2</accession>
<dbReference type="InterPro" id="IPR029058">
    <property type="entry name" value="AB_hydrolase_fold"/>
</dbReference>
<protein>
    <submittedName>
        <fullName evidence="1">Uncharacterized protein</fullName>
    </submittedName>
</protein>
<reference evidence="1" key="1">
    <citation type="submission" date="2022-08" db="UniProtKB">
        <authorList>
            <consortium name="EnsemblMetazoa"/>
        </authorList>
    </citation>
    <scope>IDENTIFICATION</scope>
</reference>
<dbReference type="Gene3D" id="3.40.50.1820">
    <property type="entry name" value="alpha/beta hydrolase"/>
    <property type="match status" value="1"/>
</dbReference>
<dbReference type="EnsemblMetazoa" id="ACOM035961-RA">
    <property type="protein sequence ID" value="ACOM035961-PA.1"/>
    <property type="gene ID" value="ACOM035961"/>
</dbReference>
<dbReference type="Proteomes" id="UP000075882">
    <property type="component" value="Unassembled WGS sequence"/>
</dbReference>
<dbReference type="AlphaFoldDB" id="A0A8W7PRK2"/>
<proteinExistence type="predicted"/>
<organism evidence="1">
    <name type="scientific">Anopheles coluzzii</name>
    <name type="common">African malaria mosquito</name>
    <dbReference type="NCBI Taxonomy" id="1518534"/>
    <lineage>
        <taxon>Eukaryota</taxon>
        <taxon>Metazoa</taxon>
        <taxon>Ecdysozoa</taxon>
        <taxon>Arthropoda</taxon>
        <taxon>Hexapoda</taxon>
        <taxon>Insecta</taxon>
        <taxon>Pterygota</taxon>
        <taxon>Neoptera</taxon>
        <taxon>Endopterygota</taxon>
        <taxon>Diptera</taxon>
        <taxon>Nematocera</taxon>
        <taxon>Culicoidea</taxon>
        <taxon>Culicidae</taxon>
        <taxon>Anophelinae</taxon>
        <taxon>Anopheles</taxon>
    </lineage>
</organism>
<dbReference type="VEuPathDB" id="VectorBase:ACON2_030459"/>
<evidence type="ECO:0000313" key="1">
    <source>
        <dbReference type="EnsemblMetazoa" id="ACOM035961-PA.1"/>
    </source>
</evidence>
<name>A0A8W7PRK2_ANOCL</name>
<sequence>MNGTGLMFPTFLLLHNYSLNYGDNSVVNSPRLRTDLTVCYGIFGCYTTTDPWTSARRPIALLPEPPEELDVSFVIFNGRNRSYPQYLNKFPSYLDLPDSISSTDINPRGMIYFITHGFLEKGATKWCTPTLGTHFKVILGQWRRSLSAHLISRGRFHAAAKCQNPAAALVRAAAARATAPPVSEGHCRSCVYGEPVRLNFALHSRMLAAAISDVNGALYVATSGCSCSQ</sequence>